<evidence type="ECO:0000256" key="1">
    <source>
        <dbReference type="ARBA" id="ARBA00001864"/>
    </source>
</evidence>
<name>A0ABU7LA44_9NOCA</name>
<feature type="site" description="Transition state stabilizer" evidence="8">
    <location>
        <position position="21"/>
    </location>
</feature>
<evidence type="ECO:0000313" key="10">
    <source>
        <dbReference type="Proteomes" id="UP001336020"/>
    </source>
</evidence>
<evidence type="ECO:0000256" key="4">
    <source>
        <dbReference type="ARBA" id="ARBA00011193"/>
    </source>
</evidence>
<evidence type="ECO:0000256" key="7">
    <source>
        <dbReference type="ARBA" id="ARBA00023239"/>
    </source>
</evidence>
<dbReference type="GO" id="GO:0003855">
    <property type="term" value="F:3-dehydroquinate dehydratase activity"/>
    <property type="evidence" value="ECO:0007669"/>
    <property type="project" value="UniProtKB-EC"/>
</dbReference>
<dbReference type="HAMAP" id="MF_00169">
    <property type="entry name" value="AroQ"/>
    <property type="match status" value="1"/>
</dbReference>
<comment type="similarity">
    <text evidence="3 8">Belongs to the type-II 3-dehydroquinase family.</text>
</comment>
<keyword evidence="8" id="KW-0028">Amino-acid biosynthesis</keyword>
<evidence type="ECO:0000256" key="6">
    <source>
        <dbReference type="ARBA" id="ARBA00023141"/>
    </source>
</evidence>
<feature type="binding site" evidence="8">
    <location>
        <begin position="104"/>
        <end position="105"/>
    </location>
    <ligand>
        <name>substrate</name>
    </ligand>
</feature>
<dbReference type="PIRSF" id="PIRSF001399">
    <property type="entry name" value="DHquinase_II"/>
    <property type="match status" value="1"/>
</dbReference>
<reference evidence="9 10" key="1">
    <citation type="submission" date="2023-07" db="EMBL/GenBank/DDBJ databases">
        <authorList>
            <person name="Girao M."/>
            <person name="Carvalho M.F."/>
        </authorList>
    </citation>
    <scope>NUCLEOTIDE SEQUENCE [LARGE SCALE GENOMIC DNA]</scope>
    <source>
        <strain evidence="9 10">YIM65754</strain>
    </source>
</reference>
<keyword evidence="10" id="KW-1185">Reference proteome</keyword>
<dbReference type="InterPro" id="IPR036441">
    <property type="entry name" value="DHquinase_II_sf"/>
</dbReference>
<comment type="catalytic activity">
    <reaction evidence="1 8">
        <text>3-dehydroquinate = 3-dehydroshikimate + H2O</text>
        <dbReference type="Rhea" id="RHEA:21096"/>
        <dbReference type="ChEBI" id="CHEBI:15377"/>
        <dbReference type="ChEBI" id="CHEBI:16630"/>
        <dbReference type="ChEBI" id="CHEBI:32364"/>
        <dbReference type="EC" id="4.2.1.10"/>
    </reaction>
</comment>
<organism evidence="9 10">
    <name type="scientific">Rhodococcus artemisiae</name>
    <dbReference type="NCBI Taxonomy" id="714159"/>
    <lineage>
        <taxon>Bacteria</taxon>
        <taxon>Bacillati</taxon>
        <taxon>Actinomycetota</taxon>
        <taxon>Actinomycetes</taxon>
        <taxon>Mycobacteriales</taxon>
        <taxon>Nocardiaceae</taxon>
        <taxon>Rhodococcus</taxon>
    </lineage>
</organism>
<feature type="active site" description="Proton donor" evidence="8">
    <location>
        <position position="103"/>
    </location>
</feature>
<evidence type="ECO:0000313" key="9">
    <source>
        <dbReference type="EMBL" id="MEE2058169.1"/>
    </source>
</evidence>
<dbReference type="InterPro" id="IPR001874">
    <property type="entry name" value="DHquinase_II"/>
</dbReference>
<dbReference type="NCBIfam" id="TIGR01088">
    <property type="entry name" value="aroQ"/>
    <property type="match status" value="1"/>
</dbReference>
<feature type="active site" description="Proton acceptor" evidence="8">
    <location>
        <position position="26"/>
    </location>
</feature>
<comment type="subunit">
    <text evidence="4 8">Homododecamer.</text>
</comment>
<feature type="binding site" evidence="8">
    <location>
        <position position="90"/>
    </location>
    <ligand>
        <name>substrate</name>
    </ligand>
</feature>
<comment type="pathway">
    <text evidence="2 8">Metabolic intermediate biosynthesis; chorismate biosynthesis; chorismate from D-erythrose 4-phosphate and phosphoenolpyruvate: step 3/7.</text>
</comment>
<proteinExistence type="inferred from homology"/>
<evidence type="ECO:0000256" key="3">
    <source>
        <dbReference type="ARBA" id="ARBA00011037"/>
    </source>
</evidence>
<dbReference type="PANTHER" id="PTHR21272:SF3">
    <property type="entry name" value="CATABOLIC 3-DEHYDROQUINASE"/>
    <property type="match status" value="1"/>
</dbReference>
<feature type="binding site" evidence="8">
    <location>
        <position position="77"/>
    </location>
    <ligand>
        <name>substrate</name>
    </ligand>
</feature>
<dbReference type="EC" id="4.2.1.10" evidence="5 8"/>
<dbReference type="PANTHER" id="PTHR21272">
    <property type="entry name" value="CATABOLIC 3-DEHYDROQUINASE"/>
    <property type="match status" value="1"/>
</dbReference>
<evidence type="ECO:0000256" key="8">
    <source>
        <dbReference type="HAMAP-Rule" id="MF_00169"/>
    </source>
</evidence>
<comment type="function">
    <text evidence="8">Catalyzes a trans-dehydration via an enolate intermediate.</text>
</comment>
<dbReference type="PROSITE" id="PS01029">
    <property type="entry name" value="DEHYDROQUINASE_II"/>
    <property type="match status" value="1"/>
</dbReference>
<evidence type="ECO:0000256" key="2">
    <source>
        <dbReference type="ARBA" id="ARBA00004902"/>
    </source>
</evidence>
<dbReference type="NCBIfam" id="NF003807">
    <property type="entry name" value="PRK05395.1-4"/>
    <property type="match status" value="1"/>
</dbReference>
<dbReference type="InterPro" id="IPR018509">
    <property type="entry name" value="DHquinase_II_CS"/>
</dbReference>
<evidence type="ECO:0000256" key="5">
    <source>
        <dbReference type="ARBA" id="ARBA00012060"/>
    </source>
</evidence>
<dbReference type="NCBIfam" id="NF003806">
    <property type="entry name" value="PRK05395.1-3"/>
    <property type="match status" value="1"/>
</dbReference>
<keyword evidence="7 8" id="KW-0456">Lyase</keyword>
<gene>
    <name evidence="8 9" type="primary">aroQ</name>
    <name evidence="9" type="ORF">Q7514_11620</name>
</gene>
<comment type="caution">
    <text evidence="9">The sequence shown here is derived from an EMBL/GenBank/DDBJ whole genome shotgun (WGS) entry which is preliminary data.</text>
</comment>
<dbReference type="Pfam" id="PF01220">
    <property type="entry name" value="DHquinase_II"/>
    <property type="match status" value="1"/>
</dbReference>
<feature type="binding site" evidence="8">
    <location>
        <position position="114"/>
    </location>
    <ligand>
        <name>substrate</name>
    </ligand>
</feature>
<dbReference type="EMBL" id="JAUTXY010000004">
    <property type="protein sequence ID" value="MEE2058169.1"/>
    <property type="molecule type" value="Genomic_DNA"/>
</dbReference>
<dbReference type="Proteomes" id="UP001336020">
    <property type="component" value="Unassembled WGS sequence"/>
</dbReference>
<keyword evidence="6 8" id="KW-0057">Aromatic amino acid biosynthesis</keyword>
<dbReference type="SUPFAM" id="SSF52304">
    <property type="entry name" value="Type II 3-dehydroquinate dehydratase"/>
    <property type="match status" value="1"/>
</dbReference>
<dbReference type="NCBIfam" id="NF003805">
    <property type="entry name" value="PRK05395.1-2"/>
    <property type="match status" value="1"/>
</dbReference>
<dbReference type="CDD" id="cd00466">
    <property type="entry name" value="DHQase_II"/>
    <property type="match status" value="1"/>
</dbReference>
<dbReference type="RefSeq" id="WP_330133399.1">
    <property type="nucleotide sequence ID" value="NZ_JAUTXY010000004.1"/>
</dbReference>
<dbReference type="Gene3D" id="3.40.50.9100">
    <property type="entry name" value="Dehydroquinase, class II"/>
    <property type="match status" value="1"/>
</dbReference>
<protein>
    <recommendedName>
        <fullName evidence="5 8">3-dehydroquinate dehydratase</fullName>
        <shortName evidence="8">3-dehydroquinase</shortName>
        <ecNumber evidence="5 8">4.2.1.10</ecNumber>
    </recommendedName>
    <alternativeName>
        <fullName evidence="8">Type II DHQase</fullName>
    </alternativeName>
</protein>
<feature type="binding site" evidence="8">
    <location>
        <position position="83"/>
    </location>
    <ligand>
        <name>substrate</name>
    </ligand>
</feature>
<accession>A0ABU7LA44</accession>
<sequence length="156" mass="17025">MTGRPTFTVLNGPNLNLLGKREPALYGTATLADVEALCARVADELGYDLDFRQSNHEGDLIDFVHEVRETTSGFVVNAGAYTHTSAALHDALITVAAPIIEVHLTNVHAREPFRHHSYVTPVAQAVIAGCGASGYEFAIRRLASLDINREIHRVHQ</sequence>